<dbReference type="PROSITE" id="PS51257">
    <property type="entry name" value="PROKAR_LIPOPROTEIN"/>
    <property type="match status" value="1"/>
</dbReference>
<evidence type="ECO:0000256" key="1">
    <source>
        <dbReference type="SAM" id="SignalP"/>
    </source>
</evidence>
<evidence type="ECO:0000313" key="3">
    <source>
        <dbReference type="Proteomes" id="UP000028782"/>
    </source>
</evidence>
<dbReference type="Pfam" id="PF12915">
    <property type="entry name" value="DUF3833"/>
    <property type="match status" value="1"/>
</dbReference>
<feature type="chain" id="PRO_5001716423" description="Lipoprotein" evidence="1">
    <location>
        <begin position="31"/>
        <end position="186"/>
    </location>
</feature>
<dbReference type="HOGENOM" id="CLU_113723_0_0_4"/>
<dbReference type="AlphaFoldDB" id="A0A076PVI9"/>
<gene>
    <name evidence="2" type="ORF">O987_16155</name>
</gene>
<evidence type="ECO:0008006" key="4">
    <source>
        <dbReference type="Google" id="ProtNLM"/>
    </source>
</evidence>
<name>A0A076PVI9_COMTE</name>
<sequence>MSHIIRSTSFSPLRRACLGAALALSLAGCAGPSVQDYAKEQPQLDLRQYFNGPLTAHGMFTDRSGKVVKRFTVRMTGTWKGDEGTLDEHFVYSDGSTQQRVWHIRHLGDGRYSGRADDVVGQAQGQSAGNAIRWSYVLALPVNGRVWNVSMDDWMYLIDGRTLLNRTAMSKLGLHLGDVTLAIVKE</sequence>
<accession>A0A076PVI9</accession>
<dbReference type="EMBL" id="CP006704">
    <property type="protein sequence ID" value="AIJ47347.1"/>
    <property type="molecule type" value="Genomic_DNA"/>
</dbReference>
<proteinExistence type="predicted"/>
<keyword evidence="1" id="KW-0732">Signal</keyword>
<evidence type="ECO:0000313" key="2">
    <source>
        <dbReference type="EMBL" id="AIJ47347.1"/>
    </source>
</evidence>
<dbReference type="InterPro" id="IPR024409">
    <property type="entry name" value="DUF3833"/>
</dbReference>
<reference evidence="2 3" key="1">
    <citation type="journal article" date="2014" name="Genome Announc.">
        <title>Complete Genome Sequence of Polychlorinated Biphenyl Degrader Comamonas testosteroni TK102 (NBRC 109938).</title>
        <authorList>
            <person name="Fukuda K."/>
            <person name="Hosoyama A."/>
            <person name="Tsuchikane K."/>
            <person name="Ohji S."/>
            <person name="Yamazoe A."/>
            <person name="Fujita N."/>
            <person name="Shintani M."/>
            <person name="Kimbara K."/>
        </authorList>
    </citation>
    <scope>NUCLEOTIDE SEQUENCE [LARGE SCALE GENOMIC DNA]</scope>
    <source>
        <strain evidence="2">TK102</strain>
    </source>
</reference>
<dbReference type="RefSeq" id="WP_043373316.1">
    <property type="nucleotide sequence ID" value="NZ_CP006704.1"/>
</dbReference>
<dbReference type="Proteomes" id="UP000028782">
    <property type="component" value="Chromosome"/>
</dbReference>
<feature type="signal peptide" evidence="1">
    <location>
        <begin position="1"/>
        <end position="30"/>
    </location>
</feature>
<organism evidence="2 3">
    <name type="scientific">Comamonas testosteroni TK102</name>
    <dbReference type="NCBI Taxonomy" id="1392005"/>
    <lineage>
        <taxon>Bacteria</taxon>
        <taxon>Pseudomonadati</taxon>
        <taxon>Pseudomonadota</taxon>
        <taxon>Betaproteobacteria</taxon>
        <taxon>Burkholderiales</taxon>
        <taxon>Comamonadaceae</taxon>
        <taxon>Comamonas</taxon>
    </lineage>
</organism>
<dbReference type="KEGG" id="ctes:O987_16155"/>
<protein>
    <recommendedName>
        <fullName evidence="4">Lipoprotein</fullName>
    </recommendedName>
</protein>